<protein>
    <submittedName>
        <fullName evidence="2">SchA/CurD-like domain-containing protein</fullName>
    </submittedName>
</protein>
<name>A0ABN2I9D2_9ACTN</name>
<dbReference type="InterPro" id="IPR007575">
    <property type="entry name" value="SchA_CurD-like"/>
</dbReference>
<comment type="caution">
    <text evidence="2">The sequence shown here is derived from an EMBL/GenBank/DDBJ whole genome shotgun (WGS) entry which is preliminary data.</text>
</comment>
<dbReference type="EMBL" id="BAAANY010000023">
    <property type="protein sequence ID" value="GAA1700783.1"/>
    <property type="molecule type" value="Genomic_DNA"/>
</dbReference>
<evidence type="ECO:0000313" key="3">
    <source>
        <dbReference type="Proteomes" id="UP001500618"/>
    </source>
</evidence>
<accession>A0ABN2I9D2</accession>
<evidence type="ECO:0000259" key="1">
    <source>
        <dbReference type="Pfam" id="PF04486"/>
    </source>
</evidence>
<feature type="domain" description="SchA/CurD-like" evidence="1">
    <location>
        <begin position="2"/>
        <end position="95"/>
    </location>
</feature>
<evidence type="ECO:0000313" key="2">
    <source>
        <dbReference type="EMBL" id="GAA1700783.1"/>
    </source>
</evidence>
<reference evidence="2 3" key="1">
    <citation type="journal article" date="2019" name="Int. J. Syst. Evol. Microbiol.">
        <title>The Global Catalogue of Microorganisms (GCM) 10K type strain sequencing project: providing services to taxonomists for standard genome sequencing and annotation.</title>
        <authorList>
            <consortium name="The Broad Institute Genomics Platform"/>
            <consortium name="The Broad Institute Genome Sequencing Center for Infectious Disease"/>
            <person name="Wu L."/>
            <person name="Ma J."/>
        </authorList>
    </citation>
    <scope>NUCLEOTIDE SEQUENCE [LARGE SCALE GENOMIC DNA]</scope>
    <source>
        <strain evidence="2 3">JCM 14718</strain>
    </source>
</reference>
<keyword evidence="3" id="KW-1185">Reference proteome</keyword>
<sequence length="105" mass="11838">MLLQYPRPESAQIRDEAGTVVGSMVRTAVFVRDNQVVRIMEFTGPLHALLKQKSTENRDFSVDIALQEYLEHPVDLTTPDGFRQFYGESAMEMLYVRSAADAVTA</sequence>
<gene>
    <name evidence="2" type="ORF">GCM10009765_57870</name>
</gene>
<dbReference type="Pfam" id="PF04486">
    <property type="entry name" value="SchA_CurD"/>
    <property type="match status" value="1"/>
</dbReference>
<organism evidence="2 3">
    <name type="scientific">Fodinicola feengrottensis</name>
    <dbReference type="NCBI Taxonomy" id="435914"/>
    <lineage>
        <taxon>Bacteria</taxon>
        <taxon>Bacillati</taxon>
        <taxon>Actinomycetota</taxon>
        <taxon>Actinomycetes</taxon>
        <taxon>Mycobacteriales</taxon>
        <taxon>Fodinicola</taxon>
    </lineage>
</organism>
<dbReference type="Proteomes" id="UP001500618">
    <property type="component" value="Unassembled WGS sequence"/>
</dbReference>
<proteinExistence type="predicted"/>